<dbReference type="OrthoDB" id="3267074at2759"/>
<protein>
    <submittedName>
        <fullName evidence="2">Uncharacterized protein</fullName>
    </submittedName>
</protein>
<proteinExistence type="predicted"/>
<dbReference type="AlphaFoldDB" id="A0A9Q3B9L2"/>
<feature type="region of interest" description="Disordered" evidence="1">
    <location>
        <begin position="76"/>
        <end position="107"/>
    </location>
</feature>
<name>A0A9Q3B9L2_9BASI</name>
<comment type="caution">
    <text evidence="2">The sequence shown here is derived from an EMBL/GenBank/DDBJ whole genome shotgun (WGS) entry which is preliminary data.</text>
</comment>
<gene>
    <name evidence="2" type="ORF">O181_000927</name>
</gene>
<feature type="compositionally biased region" description="Polar residues" evidence="1">
    <location>
        <begin position="90"/>
        <end position="101"/>
    </location>
</feature>
<dbReference type="EMBL" id="AVOT02000124">
    <property type="protein sequence ID" value="MBW0461212.1"/>
    <property type="molecule type" value="Genomic_DNA"/>
</dbReference>
<organism evidence="2 3">
    <name type="scientific">Austropuccinia psidii MF-1</name>
    <dbReference type="NCBI Taxonomy" id="1389203"/>
    <lineage>
        <taxon>Eukaryota</taxon>
        <taxon>Fungi</taxon>
        <taxon>Dikarya</taxon>
        <taxon>Basidiomycota</taxon>
        <taxon>Pucciniomycotina</taxon>
        <taxon>Pucciniomycetes</taxon>
        <taxon>Pucciniales</taxon>
        <taxon>Sphaerophragmiaceae</taxon>
        <taxon>Austropuccinia</taxon>
    </lineage>
</organism>
<sequence length="126" mass="14495">MNTELSRVKFKTPPKLIIQALDRLEKGPASTIHQLCSEHPPERLPILNQTSNLPNMCTLQRPRNHFTLSTLLQKLPHATKRTKTEDKKTQNSTKPKQQHFNTGMPMCLKNPRGLYYSNKNISAHQK</sequence>
<evidence type="ECO:0000256" key="1">
    <source>
        <dbReference type="SAM" id="MobiDB-lite"/>
    </source>
</evidence>
<reference evidence="2" key="1">
    <citation type="submission" date="2021-03" db="EMBL/GenBank/DDBJ databases">
        <title>Draft genome sequence of rust myrtle Austropuccinia psidii MF-1, a brazilian biotype.</title>
        <authorList>
            <person name="Quecine M.C."/>
            <person name="Pachon D.M.R."/>
            <person name="Bonatelli M.L."/>
            <person name="Correr F.H."/>
            <person name="Franceschini L.M."/>
            <person name="Leite T.F."/>
            <person name="Margarido G.R.A."/>
            <person name="Almeida C.A."/>
            <person name="Ferrarezi J.A."/>
            <person name="Labate C.A."/>
        </authorList>
    </citation>
    <scope>NUCLEOTIDE SEQUENCE</scope>
    <source>
        <strain evidence="2">MF-1</strain>
    </source>
</reference>
<keyword evidence="3" id="KW-1185">Reference proteome</keyword>
<evidence type="ECO:0000313" key="2">
    <source>
        <dbReference type="EMBL" id="MBW0461212.1"/>
    </source>
</evidence>
<accession>A0A9Q3B9L2</accession>
<evidence type="ECO:0000313" key="3">
    <source>
        <dbReference type="Proteomes" id="UP000765509"/>
    </source>
</evidence>
<dbReference type="Proteomes" id="UP000765509">
    <property type="component" value="Unassembled WGS sequence"/>
</dbReference>